<accession>A0AAV4CD44</accession>
<name>A0AAV4CD44_9GAST</name>
<dbReference type="Proteomes" id="UP000735302">
    <property type="component" value="Unassembled WGS sequence"/>
</dbReference>
<proteinExistence type="predicted"/>
<sequence>MDRDPVMLINGRTAGDTLEMYNDAAFESHCRTFSGKKKTVAMGVVYRGGVEGWFTLFHYDPRTSKLEAKNFGVLKGDISALEG</sequence>
<comment type="caution">
    <text evidence="1">The sequence shown here is derived from an EMBL/GenBank/DDBJ whole genome shotgun (WGS) entry which is preliminary data.</text>
</comment>
<evidence type="ECO:0000313" key="1">
    <source>
        <dbReference type="EMBL" id="GFO29257.1"/>
    </source>
</evidence>
<organism evidence="1 2">
    <name type="scientific">Plakobranchus ocellatus</name>
    <dbReference type="NCBI Taxonomy" id="259542"/>
    <lineage>
        <taxon>Eukaryota</taxon>
        <taxon>Metazoa</taxon>
        <taxon>Spiralia</taxon>
        <taxon>Lophotrochozoa</taxon>
        <taxon>Mollusca</taxon>
        <taxon>Gastropoda</taxon>
        <taxon>Heterobranchia</taxon>
        <taxon>Euthyneura</taxon>
        <taxon>Panpulmonata</taxon>
        <taxon>Sacoglossa</taxon>
        <taxon>Placobranchoidea</taxon>
        <taxon>Plakobranchidae</taxon>
        <taxon>Plakobranchus</taxon>
    </lineage>
</organism>
<reference evidence="1 2" key="1">
    <citation type="journal article" date="2021" name="Elife">
        <title>Chloroplast acquisition without the gene transfer in kleptoplastic sea slugs, Plakobranchus ocellatus.</title>
        <authorList>
            <person name="Maeda T."/>
            <person name="Takahashi S."/>
            <person name="Yoshida T."/>
            <person name="Shimamura S."/>
            <person name="Takaki Y."/>
            <person name="Nagai Y."/>
            <person name="Toyoda A."/>
            <person name="Suzuki Y."/>
            <person name="Arimoto A."/>
            <person name="Ishii H."/>
            <person name="Satoh N."/>
            <person name="Nishiyama T."/>
            <person name="Hasebe M."/>
            <person name="Maruyama T."/>
            <person name="Minagawa J."/>
            <person name="Obokata J."/>
            <person name="Shigenobu S."/>
        </authorList>
    </citation>
    <scope>NUCLEOTIDE SEQUENCE [LARGE SCALE GENOMIC DNA]</scope>
</reference>
<gene>
    <name evidence="1" type="ORF">PoB_005576200</name>
</gene>
<dbReference type="EMBL" id="BLXT01006136">
    <property type="protein sequence ID" value="GFO29257.1"/>
    <property type="molecule type" value="Genomic_DNA"/>
</dbReference>
<keyword evidence="2" id="KW-1185">Reference proteome</keyword>
<protein>
    <submittedName>
        <fullName evidence="1">Uncharacterized protein</fullName>
    </submittedName>
</protein>
<evidence type="ECO:0000313" key="2">
    <source>
        <dbReference type="Proteomes" id="UP000735302"/>
    </source>
</evidence>
<dbReference type="AlphaFoldDB" id="A0AAV4CD44"/>